<evidence type="ECO:0000313" key="5">
    <source>
        <dbReference type="EMBL" id="PZD72411.1"/>
    </source>
</evidence>
<dbReference type="SMART" id="SM00228">
    <property type="entry name" value="PDZ"/>
    <property type="match status" value="1"/>
</dbReference>
<evidence type="ECO:0000256" key="1">
    <source>
        <dbReference type="ARBA" id="ARBA00010541"/>
    </source>
</evidence>
<reference evidence="5 6" key="1">
    <citation type="journal article" date="2018" name="Sci. Rep.">
        <title>A novel species of the marine cyanobacterium Acaryochloris with a unique pigment content and lifestyle.</title>
        <authorList>
            <person name="Partensky F."/>
            <person name="Six C."/>
            <person name="Ratin M."/>
            <person name="Garczarek L."/>
            <person name="Vaulot D."/>
            <person name="Probert I."/>
            <person name="Calteau A."/>
            <person name="Gourvil P."/>
            <person name="Marie D."/>
            <person name="Grebert T."/>
            <person name="Bouchier C."/>
            <person name="Le Panse S."/>
            <person name="Gachenot M."/>
            <person name="Rodriguez F."/>
            <person name="Garrido J.L."/>
        </authorList>
    </citation>
    <scope>NUCLEOTIDE SEQUENCE [LARGE SCALE GENOMIC DNA]</scope>
    <source>
        <strain evidence="5 6">RCC1774</strain>
    </source>
</reference>
<dbReference type="InterPro" id="IPR001478">
    <property type="entry name" value="PDZ"/>
</dbReference>
<feature type="domain" description="PDZ" evidence="4">
    <location>
        <begin position="253"/>
        <end position="351"/>
    </location>
</feature>
<dbReference type="InterPro" id="IPR036034">
    <property type="entry name" value="PDZ_sf"/>
</dbReference>
<dbReference type="RefSeq" id="WP_110987073.1">
    <property type="nucleotide sequence ID" value="NZ_CAWNWM010000010.1"/>
</dbReference>
<dbReference type="SUPFAM" id="SSF50494">
    <property type="entry name" value="Trypsin-like serine proteases"/>
    <property type="match status" value="1"/>
</dbReference>
<name>A0A2W1JU89_9CYAN</name>
<dbReference type="Pfam" id="PF13180">
    <property type="entry name" value="PDZ_2"/>
    <property type="match status" value="1"/>
</dbReference>
<dbReference type="PROSITE" id="PS50106">
    <property type="entry name" value="PDZ"/>
    <property type="match status" value="1"/>
</dbReference>
<dbReference type="EMBL" id="PQWO01000010">
    <property type="protein sequence ID" value="PZD72411.1"/>
    <property type="molecule type" value="Genomic_DNA"/>
</dbReference>
<dbReference type="GO" id="GO:0006508">
    <property type="term" value="P:proteolysis"/>
    <property type="evidence" value="ECO:0007669"/>
    <property type="project" value="UniProtKB-KW"/>
</dbReference>
<dbReference type="InterPro" id="IPR001940">
    <property type="entry name" value="Peptidase_S1C"/>
</dbReference>
<dbReference type="AlphaFoldDB" id="A0A2W1JU89"/>
<dbReference type="Gene3D" id="2.30.42.10">
    <property type="match status" value="1"/>
</dbReference>
<organism evidence="5 6">
    <name type="scientific">Acaryochloris thomasi RCC1774</name>
    <dbReference type="NCBI Taxonomy" id="1764569"/>
    <lineage>
        <taxon>Bacteria</taxon>
        <taxon>Bacillati</taxon>
        <taxon>Cyanobacteriota</taxon>
        <taxon>Cyanophyceae</taxon>
        <taxon>Acaryochloridales</taxon>
        <taxon>Acaryochloridaceae</taxon>
        <taxon>Acaryochloris</taxon>
        <taxon>Acaryochloris thomasi</taxon>
    </lineage>
</organism>
<sequence>MLRPLSPILAIALLGLQGCTAIQPRNSESPLQPATTAPPAVDLPADNEDIVKVVDQVGPAVVRINASRTVGQSDPFFERPQERTERGTGSGFIFDSKGLILTNAHVVDQADQVFVVLKDGQQFQGEVLGADPLTDVAVVKIDAQDLPVAKLGNSENLLPGQWAIAIGNPLGLNNTVTVGIISATGRSSAAIGSPDQRVDFIQTDAAINPGNSGGPLLDLRGEVIGVNTAIISGAQGLGFAIPVAVANRIAQQLIATGKAQHAYLGIQMANLSPELRARLQEQQPDISLPDSKGVLVMQTVPNSPAEQAGLEPGDLITQINKTLIEDSEQVQQVVEGTVPGDLLEIEVKRENQTQVLQARVGELKPSSFEERNE</sequence>
<comment type="caution">
    <text evidence="5">The sequence shown here is derived from an EMBL/GenBank/DDBJ whole genome shotgun (WGS) entry which is preliminary data.</text>
</comment>
<dbReference type="GO" id="GO:0004252">
    <property type="term" value="F:serine-type endopeptidase activity"/>
    <property type="evidence" value="ECO:0007669"/>
    <property type="project" value="InterPro"/>
</dbReference>
<dbReference type="PANTHER" id="PTHR22939">
    <property type="entry name" value="SERINE PROTEASE FAMILY S1C HTRA-RELATED"/>
    <property type="match status" value="1"/>
</dbReference>
<dbReference type="PROSITE" id="PS51257">
    <property type="entry name" value="PROKAR_LIPOPROTEIN"/>
    <property type="match status" value="1"/>
</dbReference>
<dbReference type="PRINTS" id="PR00834">
    <property type="entry name" value="PROTEASES2C"/>
</dbReference>
<keyword evidence="6" id="KW-1185">Reference proteome</keyword>
<keyword evidence="2 5" id="KW-0645">Protease</keyword>
<dbReference type="PANTHER" id="PTHR22939:SF129">
    <property type="entry name" value="SERINE PROTEASE HTRA2, MITOCHONDRIAL"/>
    <property type="match status" value="1"/>
</dbReference>
<evidence type="ECO:0000256" key="2">
    <source>
        <dbReference type="ARBA" id="ARBA00022670"/>
    </source>
</evidence>
<dbReference type="InterPro" id="IPR009003">
    <property type="entry name" value="Peptidase_S1_PA"/>
</dbReference>
<proteinExistence type="inferred from homology"/>
<dbReference type="InterPro" id="IPR043504">
    <property type="entry name" value="Peptidase_S1_PA_chymotrypsin"/>
</dbReference>
<keyword evidence="3" id="KW-0378">Hydrolase</keyword>
<dbReference type="Gene3D" id="2.40.10.10">
    <property type="entry name" value="Trypsin-like serine proteases"/>
    <property type="match status" value="2"/>
</dbReference>
<evidence type="ECO:0000256" key="3">
    <source>
        <dbReference type="ARBA" id="ARBA00022801"/>
    </source>
</evidence>
<accession>A0A2W1JU89</accession>
<evidence type="ECO:0000259" key="4">
    <source>
        <dbReference type="PROSITE" id="PS50106"/>
    </source>
</evidence>
<evidence type="ECO:0000313" key="6">
    <source>
        <dbReference type="Proteomes" id="UP000248857"/>
    </source>
</evidence>
<comment type="similarity">
    <text evidence="1">Belongs to the peptidase S1C family.</text>
</comment>
<gene>
    <name evidence="5" type="primary">htrA_4</name>
    <name evidence="5" type="ORF">C1752_03672</name>
</gene>
<protein>
    <submittedName>
        <fullName evidence="5">Serine protease HtrA</fullName>
    </submittedName>
</protein>
<dbReference type="Proteomes" id="UP000248857">
    <property type="component" value="Unassembled WGS sequence"/>
</dbReference>
<dbReference type="SUPFAM" id="SSF50156">
    <property type="entry name" value="PDZ domain-like"/>
    <property type="match status" value="1"/>
</dbReference>
<dbReference type="OrthoDB" id="9758917at2"/>
<dbReference type="Pfam" id="PF13365">
    <property type="entry name" value="Trypsin_2"/>
    <property type="match status" value="1"/>
</dbReference>